<comment type="caution">
    <text evidence="4">The sequence shown here is derived from an EMBL/GenBank/DDBJ whole genome shotgun (WGS) entry which is preliminary data.</text>
</comment>
<feature type="DNA-binding region" description="H-T-H motif" evidence="2">
    <location>
        <begin position="43"/>
        <end position="62"/>
    </location>
</feature>
<dbReference type="AlphaFoldDB" id="A0A917BS47"/>
<reference evidence="4" key="1">
    <citation type="journal article" date="2014" name="Int. J. Syst. Evol. Microbiol.">
        <title>Complete genome sequence of Corynebacterium casei LMG S-19264T (=DSM 44701T), isolated from a smear-ripened cheese.</title>
        <authorList>
            <consortium name="US DOE Joint Genome Institute (JGI-PGF)"/>
            <person name="Walter F."/>
            <person name="Albersmeier A."/>
            <person name="Kalinowski J."/>
            <person name="Ruckert C."/>
        </authorList>
    </citation>
    <scope>NUCLEOTIDE SEQUENCE</scope>
    <source>
        <strain evidence="4">CGMCC 1.16067</strain>
    </source>
</reference>
<feature type="domain" description="HTH tetR-type" evidence="3">
    <location>
        <begin position="21"/>
        <end position="80"/>
    </location>
</feature>
<sequence length="219" mass="23629">MSDSAAIPTDGRAARWAGQRERRRAEFVDAVLVLVDDEGPDVTPAQVTERLGISRTKLYRYFDDAEDLRGAVAARVEAMLTAELAPVFDLSGSPRQMIEGVVGAHVAWLTAHGNLYRYLAGQAPAGIADLQRAIGRHLADFMRTWLDALEVSSRAADPLAHGIVGLVEAATARWLEAPGELDHEELTEDLSAWIWVLADGILRRGGVALDPDAALVPAS</sequence>
<dbReference type="RefSeq" id="WP_229660866.1">
    <property type="nucleotide sequence ID" value="NZ_BMKQ01000001.1"/>
</dbReference>
<evidence type="ECO:0000256" key="2">
    <source>
        <dbReference type="PROSITE-ProRule" id="PRU00335"/>
    </source>
</evidence>
<dbReference type="InterPro" id="IPR001647">
    <property type="entry name" value="HTH_TetR"/>
</dbReference>
<gene>
    <name evidence="4" type="ORF">GCM10011519_27940</name>
</gene>
<protein>
    <submittedName>
        <fullName evidence="4">TetR family transcriptional regulator</fullName>
    </submittedName>
</protein>
<dbReference type="SUPFAM" id="SSF46689">
    <property type="entry name" value="Homeodomain-like"/>
    <property type="match status" value="1"/>
</dbReference>
<dbReference type="SUPFAM" id="SSF48498">
    <property type="entry name" value="Tetracyclin repressor-like, C-terminal domain"/>
    <property type="match status" value="1"/>
</dbReference>
<dbReference type="InterPro" id="IPR036271">
    <property type="entry name" value="Tet_transcr_reg_TetR-rel_C_sf"/>
</dbReference>
<dbReference type="EMBL" id="BMKQ01000001">
    <property type="protein sequence ID" value="GGF52373.1"/>
    <property type="molecule type" value="Genomic_DNA"/>
</dbReference>
<organism evidence="4 5">
    <name type="scientific">Marmoricola endophyticus</name>
    <dbReference type="NCBI Taxonomy" id="2040280"/>
    <lineage>
        <taxon>Bacteria</taxon>
        <taxon>Bacillati</taxon>
        <taxon>Actinomycetota</taxon>
        <taxon>Actinomycetes</taxon>
        <taxon>Propionibacteriales</taxon>
        <taxon>Nocardioidaceae</taxon>
        <taxon>Marmoricola</taxon>
    </lineage>
</organism>
<reference evidence="4" key="2">
    <citation type="submission" date="2020-09" db="EMBL/GenBank/DDBJ databases">
        <authorList>
            <person name="Sun Q."/>
            <person name="Zhou Y."/>
        </authorList>
    </citation>
    <scope>NUCLEOTIDE SEQUENCE</scope>
    <source>
        <strain evidence="4">CGMCC 1.16067</strain>
    </source>
</reference>
<name>A0A917BS47_9ACTN</name>
<keyword evidence="1 2" id="KW-0238">DNA-binding</keyword>
<proteinExistence type="predicted"/>
<accession>A0A917BS47</accession>
<evidence type="ECO:0000259" key="3">
    <source>
        <dbReference type="PROSITE" id="PS50977"/>
    </source>
</evidence>
<dbReference type="GO" id="GO:0003677">
    <property type="term" value="F:DNA binding"/>
    <property type="evidence" value="ECO:0007669"/>
    <property type="project" value="UniProtKB-UniRule"/>
</dbReference>
<evidence type="ECO:0000313" key="5">
    <source>
        <dbReference type="Proteomes" id="UP000649179"/>
    </source>
</evidence>
<evidence type="ECO:0000256" key="1">
    <source>
        <dbReference type="ARBA" id="ARBA00023125"/>
    </source>
</evidence>
<dbReference type="Proteomes" id="UP000649179">
    <property type="component" value="Unassembled WGS sequence"/>
</dbReference>
<dbReference type="InterPro" id="IPR009057">
    <property type="entry name" value="Homeodomain-like_sf"/>
</dbReference>
<keyword evidence="5" id="KW-1185">Reference proteome</keyword>
<dbReference type="PROSITE" id="PS50977">
    <property type="entry name" value="HTH_TETR_2"/>
    <property type="match status" value="1"/>
</dbReference>
<dbReference type="Gene3D" id="1.10.357.10">
    <property type="entry name" value="Tetracycline Repressor, domain 2"/>
    <property type="match status" value="1"/>
</dbReference>
<evidence type="ECO:0000313" key="4">
    <source>
        <dbReference type="EMBL" id="GGF52373.1"/>
    </source>
</evidence>